<dbReference type="Proteomes" id="UP000234341">
    <property type="component" value="Unassembled WGS sequence"/>
</dbReference>
<proteinExistence type="predicted"/>
<dbReference type="EMBL" id="PJRP01000004">
    <property type="protein sequence ID" value="PLQ00321.1"/>
    <property type="molecule type" value="Genomic_DNA"/>
</dbReference>
<evidence type="ECO:0000313" key="2">
    <source>
        <dbReference type="Proteomes" id="UP000234341"/>
    </source>
</evidence>
<name>A0A2N5CDI0_9BURK</name>
<reference evidence="1 2" key="1">
    <citation type="submission" date="2017-12" db="EMBL/GenBank/DDBJ databases">
        <title>Genome sequence of the active heterotrophic nitrifier-denitrifier, Cupriavidus pauculus UM1.</title>
        <authorList>
            <person name="Putonti C."/>
            <person name="Castignetti D."/>
        </authorList>
    </citation>
    <scope>NUCLEOTIDE SEQUENCE [LARGE SCALE GENOMIC DNA]</scope>
    <source>
        <strain evidence="1 2">UM1</strain>
    </source>
</reference>
<organism evidence="1 2">
    <name type="scientific">Cupriavidus pauculus</name>
    <dbReference type="NCBI Taxonomy" id="82633"/>
    <lineage>
        <taxon>Bacteria</taxon>
        <taxon>Pseudomonadati</taxon>
        <taxon>Pseudomonadota</taxon>
        <taxon>Betaproteobacteria</taxon>
        <taxon>Burkholderiales</taxon>
        <taxon>Burkholderiaceae</taxon>
        <taxon>Cupriavidus</taxon>
    </lineage>
</organism>
<protein>
    <submittedName>
        <fullName evidence="1">Uncharacterized protein</fullName>
    </submittedName>
</protein>
<comment type="caution">
    <text evidence="1">The sequence shown here is derived from an EMBL/GenBank/DDBJ whole genome shotgun (WGS) entry which is preliminary data.</text>
</comment>
<dbReference type="AlphaFoldDB" id="A0A2N5CDI0"/>
<evidence type="ECO:0000313" key="1">
    <source>
        <dbReference type="EMBL" id="PLQ00321.1"/>
    </source>
</evidence>
<sequence length="82" mass="9227">MTVQNWTRVLAQALLAIMLVVLAAVASRVIYIRMTPHASSEVREETEIHREIADCGAQRKPTELQERQSEDSAIWMASCLDS</sequence>
<accession>A0A2N5CDI0</accession>
<gene>
    <name evidence="1" type="ORF">CYJ10_11800</name>
</gene>